<dbReference type="RefSeq" id="WP_378290423.1">
    <property type="nucleotide sequence ID" value="NZ_JBHULE010000008.1"/>
</dbReference>
<dbReference type="SUPFAM" id="SSF50969">
    <property type="entry name" value="YVTN repeat-like/Quinoprotein amine dehydrogenase"/>
    <property type="match status" value="1"/>
</dbReference>
<proteinExistence type="predicted"/>
<name>A0ABW5LBF3_9FLAO</name>
<gene>
    <name evidence="1" type="ORF">ACFSR1_05500</name>
</gene>
<dbReference type="InterPro" id="IPR011044">
    <property type="entry name" value="Quino_amine_DH_bsu"/>
</dbReference>
<reference evidence="2" key="1">
    <citation type="journal article" date="2019" name="Int. J. Syst. Evol. Microbiol.">
        <title>The Global Catalogue of Microorganisms (GCM) 10K type strain sequencing project: providing services to taxonomists for standard genome sequencing and annotation.</title>
        <authorList>
            <consortium name="The Broad Institute Genomics Platform"/>
            <consortium name="The Broad Institute Genome Sequencing Center for Infectious Disease"/>
            <person name="Wu L."/>
            <person name="Ma J."/>
        </authorList>
    </citation>
    <scope>NUCLEOTIDE SEQUENCE [LARGE SCALE GENOMIC DNA]</scope>
    <source>
        <strain evidence="2">KCTC 52274</strain>
    </source>
</reference>
<evidence type="ECO:0000313" key="1">
    <source>
        <dbReference type="EMBL" id="MFD2562115.1"/>
    </source>
</evidence>
<dbReference type="EMBL" id="JBHULE010000008">
    <property type="protein sequence ID" value="MFD2562115.1"/>
    <property type="molecule type" value="Genomic_DNA"/>
</dbReference>
<accession>A0ABW5LBF3</accession>
<dbReference type="Pfam" id="PF15869">
    <property type="entry name" value="TolB_like"/>
    <property type="match status" value="1"/>
</dbReference>
<protein>
    <submittedName>
        <fullName evidence="1">BF3164 family lipoprotein</fullName>
    </submittedName>
</protein>
<organism evidence="1 2">
    <name type="scientific">Aquimarina rubra</name>
    <dbReference type="NCBI Taxonomy" id="1920033"/>
    <lineage>
        <taxon>Bacteria</taxon>
        <taxon>Pseudomonadati</taxon>
        <taxon>Bacteroidota</taxon>
        <taxon>Flavobacteriia</taxon>
        <taxon>Flavobacteriales</taxon>
        <taxon>Flavobacteriaceae</taxon>
        <taxon>Aquimarina</taxon>
    </lineage>
</organism>
<keyword evidence="2" id="KW-1185">Reference proteome</keyword>
<sequence length="361" mass="41697">MSKNLFTKVFFSILLCLFFINVQSQSLGREKYKELTNNDFVEQIDLVSKPFEIGSGKLISPLRIIPVNNYLVIHDLESKKHLHVIDIAQKKYMGSYIDIGSGSNEMSNISVLEESGKDSFIIWDGYNKKYLYSKIEYLLNSATNFVSGTLDEKGYFYFLNYYEEVNKLWYAGHFNEGYRLYQKDIKSGKVKKYGKLLSAAKGKLNTIEVKNHLSAAKIEKGNNHIVFAYETVPLLEVFDQNTKEFISVFIPHSEPPIYYAVQEQQKVEIGSTNGSLYEFLDVKLTDKYIYAVYRGEEFTNTDPIKSVVYVFDYNLKPIKLYYLDKEVTSIAVYNDEIMYGLNIAPLIPGQKGKLLKYDLRK</sequence>
<keyword evidence="1" id="KW-0449">Lipoprotein</keyword>
<evidence type="ECO:0000313" key="2">
    <source>
        <dbReference type="Proteomes" id="UP001597319"/>
    </source>
</evidence>
<dbReference type="Proteomes" id="UP001597319">
    <property type="component" value="Unassembled WGS sequence"/>
</dbReference>
<comment type="caution">
    <text evidence="1">The sequence shown here is derived from an EMBL/GenBank/DDBJ whole genome shotgun (WGS) entry which is preliminary data.</text>
</comment>